<dbReference type="EMBL" id="JACEOL010000014">
    <property type="protein sequence ID" value="MBA4601640.1"/>
    <property type="molecule type" value="Genomic_DNA"/>
</dbReference>
<evidence type="ECO:0000313" key="1">
    <source>
        <dbReference type="EMBL" id="MBA4601640.1"/>
    </source>
</evidence>
<sequence>MADKMVTYIPIEVEEAIVKYVLGESVWVQNINRMSGYSLNGVGTVCHCSMT</sequence>
<dbReference type="Proteomes" id="UP000538292">
    <property type="component" value="Unassembled WGS sequence"/>
</dbReference>
<keyword evidence="2" id="KW-1185">Reference proteome</keyword>
<comment type="caution">
    <text evidence="1">The sequence shown here is derived from an EMBL/GenBank/DDBJ whole genome shotgun (WGS) entry which is preliminary data.</text>
</comment>
<dbReference type="AlphaFoldDB" id="A0A7W2ARJ5"/>
<accession>A0A7W2ARJ5</accession>
<dbReference type="RefSeq" id="WP_181738339.1">
    <property type="nucleotide sequence ID" value="NZ_JACEOL010000014.1"/>
</dbReference>
<protein>
    <submittedName>
        <fullName evidence="1">Uncharacterized protein</fullName>
    </submittedName>
</protein>
<reference evidence="1 2" key="1">
    <citation type="submission" date="2020-07" db="EMBL/GenBank/DDBJ databases">
        <title>Thermoactinomyces phylogeny.</title>
        <authorList>
            <person name="Dunlap C."/>
        </authorList>
    </citation>
    <scope>NUCLEOTIDE SEQUENCE [LARGE SCALE GENOMIC DNA]</scope>
    <source>
        <strain evidence="1 2">AMNI-1</strain>
    </source>
</reference>
<evidence type="ECO:0000313" key="2">
    <source>
        <dbReference type="Proteomes" id="UP000538292"/>
    </source>
</evidence>
<organism evidence="1 2">
    <name type="scientific">Thermoactinomyces mirandus</name>
    <dbReference type="NCBI Taxonomy" id="2756294"/>
    <lineage>
        <taxon>Bacteria</taxon>
        <taxon>Bacillati</taxon>
        <taxon>Bacillota</taxon>
        <taxon>Bacilli</taxon>
        <taxon>Bacillales</taxon>
        <taxon>Thermoactinomycetaceae</taxon>
        <taxon>Thermoactinomyces</taxon>
    </lineage>
</organism>
<proteinExistence type="predicted"/>
<name>A0A7W2ARJ5_9BACL</name>
<gene>
    <name evidence="1" type="ORF">H2C83_04755</name>
</gene>